<protein>
    <submittedName>
        <fullName evidence="1">Uncharacterized protein</fullName>
    </submittedName>
</protein>
<dbReference type="RefSeq" id="WP_377289191.1">
    <property type="nucleotide sequence ID" value="NZ_JBHSBM010000018.1"/>
</dbReference>
<comment type="caution">
    <text evidence="1">The sequence shown here is derived from an EMBL/GenBank/DDBJ whole genome shotgun (WGS) entry which is preliminary data.</text>
</comment>
<dbReference type="EMBL" id="JBHSBM010000018">
    <property type="protein sequence ID" value="MFC4060181.1"/>
    <property type="molecule type" value="Genomic_DNA"/>
</dbReference>
<dbReference type="Proteomes" id="UP001595850">
    <property type="component" value="Unassembled WGS sequence"/>
</dbReference>
<proteinExistence type="predicted"/>
<accession>A0ABV8I9X5</accession>
<organism evidence="1 2">
    <name type="scientific">Planomonospora corallina</name>
    <dbReference type="NCBI Taxonomy" id="1806052"/>
    <lineage>
        <taxon>Bacteria</taxon>
        <taxon>Bacillati</taxon>
        <taxon>Actinomycetota</taxon>
        <taxon>Actinomycetes</taxon>
        <taxon>Streptosporangiales</taxon>
        <taxon>Streptosporangiaceae</taxon>
        <taxon>Planomonospora</taxon>
    </lineage>
</organism>
<keyword evidence="2" id="KW-1185">Reference proteome</keyword>
<name>A0ABV8I9X5_9ACTN</name>
<gene>
    <name evidence="1" type="ORF">ACFOWE_17895</name>
</gene>
<sequence length="162" mass="17499">MSRDEAAASVALDGLRAALKGAQQAKEGVEQAVVDARHVETTWQRIADELGVAQPAAVRKYKPLIAQRAGVDRWSGEADRQTPAAVAVRHAREALEKAEDGIVYAVAAARSAEATWDEIADVLGVHQPNAVAKYGPLLRTQVVVDEEALAEARERRRSRGEK</sequence>
<reference evidence="2" key="1">
    <citation type="journal article" date="2019" name="Int. J. Syst. Evol. Microbiol.">
        <title>The Global Catalogue of Microorganisms (GCM) 10K type strain sequencing project: providing services to taxonomists for standard genome sequencing and annotation.</title>
        <authorList>
            <consortium name="The Broad Institute Genomics Platform"/>
            <consortium name="The Broad Institute Genome Sequencing Center for Infectious Disease"/>
            <person name="Wu L."/>
            <person name="Ma J."/>
        </authorList>
    </citation>
    <scope>NUCLEOTIDE SEQUENCE [LARGE SCALE GENOMIC DNA]</scope>
    <source>
        <strain evidence="2">TBRC 4489</strain>
    </source>
</reference>
<evidence type="ECO:0000313" key="1">
    <source>
        <dbReference type="EMBL" id="MFC4060181.1"/>
    </source>
</evidence>
<evidence type="ECO:0000313" key="2">
    <source>
        <dbReference type="Proteomes" id="UP001595850"/>
    </source>
</evidence>